<evidence type="ECO:0000313" key="3">
    <source>
        <dbReference type="Proteomes" id="UP000054558"/>
    </source>
</evidence>
<evidence type="ECO:0000313" key="2">
    <source>
        <dbReference type="EMBL" id="GAQ78460.1"/>
    </source>
</evidence>
<feature type="compositionally biased region" description="Low complexity" evidence="1">
    <location>
        <begin position="189"/>
        <end position="223"/>
    </location>
</feature>
<evidence type="ECO:0000256" key="1">
    <source>
        <dbReference type="SAM" id="MobiDB-lite"/>
    </source>
</evidence>
<keyword evidence="3" id="KW-1185">Reference proteome</keyword>
<organism evidence="2 3">
    <name type="scientific">Klebsormidium nitens</name>
    <name type="common">Green alga</name>
    <name type="synonym">Ulothrix nitens</name>
    <dbReference type="NCBI Taxonomy" id="105231"/>
    <lineage>
        <taxon>Eukaryota</taxon>
        <taxon>Viridiplantae</taxon>
        <taxon>Streptophyta</taxon>
        <taxon>Klebsormidiophyceae</taxon>
        <taxon>Klebsormidiales</taxon>
        <taxon>Klebsormidiaceae</taxon>
        <taxon>Klebsormidium</taxon>
    </lineage>
</organism>
<dbReference type="AlphaFoldDB" id="A0A1Y1HIX2"/>
<proteinExistence type="predicted"/>
<gene>
    <name evidence="2" type="ORF">KFL_000130420</name>
</gene>
<dbReference type="EMBL" id="DF236962">
    <property type="protein sequence ID" value="GAQ78460.1"/>
    <property type="molecule type" value="Genomic_DNA"/>
</dbReference>
<name>A0A1Y1HIX2_KLENI</name>
<accession>A0A1Y1HIX2</accession>
<reference evidence="2 3" key="1">
    <citation type="journal article" date="2014" name="Nat. Commun.">
        <title>Klebsormidium flaccidum genome reveals primary factors for plant terrestrial adaptation.</title>
        <authorList>
            <person name="Hori K."/>
            <person name="Maruyama F."/>
            <person name="Fujisawa T."/>
            <person name="Togashi T."/>
            <person name="Yamamoto N."/>
            <person name="Seo M."/>
            <person name="Sato S."/>
            <person name="Yamada T."/>
            <person name="Mori H."/>
            <person name="Tajima N."/>
            <person name="Moriyama T."/>
            <person name="Ikeuchi M."/>
            <person name="Watanabe M."/>
            <person name="Wada H."/>
            <person name="Kobayashi K."/>
            <person name="Saito M."/>
            <person name="Masuda T."/>
            <person name="Sasaki-Sekimoto Y."/>
            <person name="Mashiguchi K."/>
            <person name="Awai K."/>
            <person name="Shimojima M."/>
            <person name="Masuda S."/>
            <person name="Iwai M."/>
            <person name="Nobusawa T."/>
            <person name="Narise T."/>
            <person name="Kondo S."/>
            <person name="Saito H."/>
            <person name="Sato R."/>
            <person name="Murakawa M."/>
            <person name="Ihara Y."/>
            <person name="Oshima-Yamada Y."/>
            <person name="Ohtaka K."/>
            <person name="Satoh M."/>
            <person name="Sonobe K."/>
            <person name="Ishii M."/>
            <person name="Ohtani R."/>
            <person name="Kanamori-Sato M."/>
            <person name="Honoki R."/>
            <person name="Miyazaki D."/>
            <person name="Mochizuki H."/>
            <person name="Umetsu J."/>
            <person name="Higashi K."/>
            <person name="Shibata D."/>
            <person name="Kamiya Y."/>
            <person name="Sato N."/>
            <person name="Nakamura Y."/>
            <person name="Tabata S."/>
            <person name="Ida S."/>
            <person name="Kurokawa K."/>
            <person name="Ohta H."/>
        </authorList>
    </citation>
    <scope>NUCLEOTIDE SEQUENCE [LARGE SCALE GENOMIC DNA]</scope>
    <source>
        <strain evidence="2 3">NIES-2285</strain>
    </source>
</reference>
<feature type="compositionally biased region" description="Pro residues" evidence="1">
    <location>
        <begin position="174"/>
        <end position="188"/>
    </location>
</feature>
<feature type="compositionally biased region" description="Pro residues" evidence="1">
    <location>
        <begin position="224"/>
        <end position="236"/>
    </location>
</feature>
<dbReference type="Proteomes" id="UP000054558">
    <property type="component" value="Unassembled WGS sequence"/>
</dbReference>
<protein>
    <submittedName>
        <fullName evidence="2">Uncharacterized protein</fullName>
    </submittedName>
</protein>
<sequence>MQPKKYSAAAQLHNPFKLQWGHDGVNNLSPPTDAVSTTIGPFTPGTLLSITVTTLNNQPATEYFSKVRLIWSGRQEDFMASDTMEYGLECLPFKGTFGNAQVVWDFAAATMAPFTQSGLEIAFFFFQMNGVIGNVQASNLILTVELTDSLFAVTQKSYVVQIAQPAQTSNPTRTPTPTPTLTPTPTPTTNPQATSTPTPSPTSTAASPTTAPTPTPTQSGAPPTNTPTPTPTPPQATIPAQTTATCPALPARSLSGQPVLQRGRTHFLVLHGTKPAVRARRDEQLPADSGVSIPERRRADVLELQPGDFERRGGIPV</sequence>
<dbReference type="PRINTS" id="PR01217">
    <property type="entry name" value="PRICHEXTENSN"/>
</dbReference>
<feature type="region of interest" description="Disordered" evidence="1">
    <location>
        <begin position="164"/>
        <end position="240"/>
    </location>
</feature>